<protein>
    <submittedName>
        <fullName evidence="3">Uncharacterized protein LOC109477207 isoform X2</fullName>
    </submittedName>
</protein>
<dbReference type="InterPro" id="IPR016024">
    <property type="entry name" value="ARM-type_fold"/>
</dbReference>
<feature type="compositionally biased region" description="Basic and acidic residues" evidence="1">
    <location>
        <begin position="550"/>
        <end position="566"/>
    </location>
</feature>
<dbReference type="AlphaFoldDB" id="A0A6P4ZIH2"/>
<dbReference type="InterPro" id="IPR011989">
    <property type="entry name" value="ARM-like"/>
</dbReference>
<gene>
    <name evidence="3" type="primary">LOC109477207</name>
</gene>
<evidence type="ECO:0000256" key="1">
    <source>
        <dbReference type="SAM" id="MobiDB-lite"/>
    </source>
</evidence>
<dbReference type="SUPFAM" id="SSF49879">
    <property type="entry name" value="SMAD/FHA domain"/>
    <property type="match status" value="1"/>
</dbReference>
<dbReference type="Proteomes" id="UP000515135">
    <property type="component" value="Unplaced"/>
</dbReference>
<dbReference type="GeneID" id="109477207"/>
<dbReference type="InterPro" id="IPR008984">
    <property type="entry name" value="SMAD_FHA_dom_sf"/>
</dbReference>
<name>A0A6P4ZIH2_BRABE</name>
<evidence type="ECO:0000313" key="2">
    <source>
        <dbReference type="Proteomes" id="UP000515135"/>
    </source>
</evidence>
<reference evidence="3" key="1">
    <citation type="submission" date="2025-08" db="UniProtKB">
        <authorList>
            <consortium name="RefSeq"/>
        </authorList>
    </citation>
    <scope>IDENTIFICATION</scope>
    <source>
        <tissue evidence="3">Gonad</tissue>
    </source>
</reference>
<accession>A0A6P4ZIH2</accession>
<dbReference type="SUPFAM" id="SSF48371">
    <property type="entry name" value="ARM repeat"/>
    <property type="match status" value="1"/>
</dbReference>
<dbReference type="Gene3D" id="2.60.200.20">
    <property type="match status" value="1"/>
</dbReference>
<dbReference type="RefSeq" id="XP_019633834.1">
    <property type="nucleotide sequence ID" value="XM_019778275.1"/>
</dbReference>
<evidence type="ECO:0000313" key="3">
    <source>
        <dbReference type="RefSeq" id="XP_019633834.1"/>
    </source>
</evidence>
<dbReference type="Gene3D" id="1.25.10.10">
    <property type="entry name" value="Leucine-rich Repeat Variant"/>
    <property type="match status" value="1"/>
</dbReference>
<sequence>MAAAPAAAAGGSGPVNTAFLLDLNTGQRHELGTRRDVTIGSGKDVDIAIKGESEPGVFCVVNTRDGGFLLSAAQQGSLSCSINDVELGEPTQLTQGCLVRVGRHGLFRFERKREERRPTSVSSPLSPEWCVVVQPSLDSDLLEHLTTPDQVANLASSILSRQLLTLPDLQPTPQLVDTLFKALQEVSEVDQEVLVEFVREFYQETGQENSDGRGETPAGRVPGHTCIIQLLVQLLRFSLDPVQHNILWLRLLAALSTFTANLQALVECKASPAVQGAMAAHHCSAELQLYSCQVLGQLATYRPLPGEKAPVRQSVVELVVRAMDEHKGEERVVQAGCRVLAALVQTMSSTINFVVLADGSLSRTEAFVETGLAVLDFVQQVAMVTVKDVMSLYPQNLSVQQDGSCITTYFTPVTECHDTDQEVNAVKETQSNRPILKTRTRSDSKSEKRVSFAEDTKSATSESSSDSEDESEKDSVVVMRESKDETLESTDKIAELEGESVSGTAPITSQTSPKQPGDNPVVEATRVDAKNAKMVKTSSPQSSPSKQNKKKTDKDRGKEKTVGKSSKDIPVQFYVKPKAEHRPEEKHTVNGHDNTEFKPSLETQQVTTISLQQGTDNCIGLSEARPTSLPLEEVVFSEETSVHWNGNGTVVSPMGQGRRKWGTVKNPPLDLDIEENSLAGSYIEVEVEDIGVVAADLEESLENGEVMMERPARRKWGSIKVPQPPMLESESPEMNGSITPKEEVTEETCVEKVHNGHSDFCDTLARRTRVVNFILDLWTNRKKRLQAADSLAKPALQLLTEAGYDQEEVSSLPEDERDSPLVVWDAAACCNVLDTLCANRSHWSLGVASRLLPQVEAVLKQQSSTRLAASALQTVQRVLVLVLDRLGTEINPDKNGEVSLRDAEVRQVCWTTLHNIHQAVQQLLHDGIPSHEIENDAECHQLLTSIKALLNPFVVPISPD</sequence>
<feature type="region of interest" description="Disordered" evidence="1">
    <location>
        <begin position="719"/>
        <end position="739"/>
    </location>
</feature>
<keyword evidence="2" id="KW-1185">Reference proteome</keyword>
<feature type="compositionally biased region" description="Low complexity" evidence="1">
    <location>
        <begin position="536"/>
        <end position="546"/>
    </location>
</feature>
<feature type="compositionally biased region" description="Basic and acidic residues" evidence="1">
    <location>
        <begin position="440"/>
        <end position="457"/>
    </location>
</feature>
<feature type="compositionally biased region" description="Basic and acidic residues" evidence="1">
    <location>
        <begin position="480"/>
        <end position="495"/>
    </location>
</feature>
<feature type="compositionally biased region" description="Polar residues" evidence="1">
    <location>
        <begin position="501"/>
        <end position="514"/>
    </location>
</feature>
<dbReference type="OrthoDB" id="6138244at2759"/>
<feature type="region of interest" description="Disordered" evidence="1">
    <location>
        <begin position="427"/>
        <end position="566"/>
    </location>
</feature>
<proteinExistence type="predicted"/>
<organism evidence="2 3">
    <name type="scientific">Branchiostoma belcheri</name>
    <name type="common">Amphioxus</name>
    <dbReference type="NCBI Taxonomy" id="7741"/>
    <lineage>
        <taxon>Eukaryota</taxon>
        <taxon>Metazoa</taxon>
        <taxon>Chordata</taxon>
        <taxon>Cephalochordata</taxon>
        <taxon>Leptocardii</taxon>
        <taxon>Amphioxiformes</taxon>
        <taxon>Branchiostomatidae</taxon>
        <taxon>Branchiostoma</taxon>
    </lineage>
</organism>